<feature type="domain" description="UspA" evidence="4">
    <location>
        <begin position="165"/>
        <end position="288"/>
    </location>
</feature>
<keyword evidence="2" id="KW-0547">Nucleotide-binding</keyword>
<dbReference type="InterPro" id="IPR014729">
    <property type="entry name" value="Rossmann-like_a/b/a_fold"/>
</dbReference>
<dbReference type="RefSeq" id="WP_103889383.1">
    <property type="nucleotide sequence ID" value="NZ_FNVU01000018.1"/>
</dbReference>
<accession>A0A1H6DQP1</accession>
<dbReference type="InterPro" id="IPR006016">
    <property type="entry name" value="UspA"/>
</dbReference>
<dbReference type="AlphaFoldDB" id="A0A1H6DQP1"/>
<dbReference type="Pfam" id="PF00582">
    <property type="entry name" value="Usp"/>
    <property type="match status" value="2"/>
</dbReference>
<dbReference type="Proteomes" id="UP000236754">
    <property type="component" value="Unassembled WGS sequence"/>
</dbReference>
<reference evidence="5 6" key="1">
    <citation type="submission" date="2016-10" db="EMBL/GenBank/DDBJ databases">
        <authorList>
            <person name="de Groot N.N."/>
        </authorList>
    </citation>
    <scope>NUCLEOTIDE SEQUENCE [LARGE SCALE GENOMIC DNA]</scope>
    <source>
        <strain evidence="5 6">CGMCC 4.2023</strain>
    </source>
</reference>
<evidence type="ECO:0000256" key="1">
    <source>
        <dbReference type="ARBA" id="ARBA00008791"/>
    </source>
</evidence>
<dbReference type="SUPFAM" id="SSF52402">
    <property type="entry name" value="Adenine nucleotide alpha hydrolases-like"/>
    <property type="match status" value="2"/>
</dbReference>
<dbReference type="PANTHER" id="PTHR46268">
    <property type="entry name" value="STRESS RESPONSE PROTEIN NHAX"/>
    <property type="match status" value="1"/>
</dbReference>
<evidence type="ECO:0000256" key="3">
    <source>
        <dbReference type="ARBA" id="ARBA00022840"/>
    </source>
</evidence>
<dbReference type="Gene3D" id="3.40.50.620">
    <property type="entry name" value="HUPs"/>
    <property type="match status" value="2"/>
</dbReference>
<sequence>MRNGAGEAVVAGVARTLAPVHDHVIDWAADEAVSRGLPMRLLHAQKWPHGGPAPTGPGRPGRSWSGWSRHFPARGRLLLTDARDTVRARHHALKVTTELAAGRPTRVLREAAGDAALLVLGARRFTSIADTFAGGSTAMALVGQLPCPVALVPERSAETPGDAPVVVGVDGSAAARSAVELAFFEAAAAKVGLVAVEVRPPGAAGAPEFLETSLLEMSELLAGFHEKYPDTEVSHEILTGDAGPMLATAARHARCLVVGSRGRDGSHGMLLGSTSRSLVHGTHCPLLVAAPVPAV</sequence>
<evidence type="ECO:0000256" key="2">
    <source>
        <dbReference type="ARBA" id="ARBA00022741"/>
    </source>
</evidence>
<protein>
    <submittedName>
        <fullName evidence="5">Nucleotide-binding universal stress protein, UspA family</fullName>
    </submittedName>
</protein>
<dbReference type="EMBL" id="FNVU01000018">
    <property type="protein sequence ID" value="SEG87561.1"/>
    <property type="molecule type" value="Genomic_DNA"/>
</dbReference>
<dbReference type="GO" id="GO:0005524">
    <property type="term" value="F:ATP binding"/>
    <property type="evidence" value="ECO:0007669"/>
    <property type="project" value="UniProtKB-KW"/>
</dbReference>
<evidence type="ECO:0000313" key="5">
    <source>
        <dbReference type="EMBL" id="SEG87561.1"/>
    </source>
</evidence>
<dbReference type="OrthoDB" id="3404132at2"/>
<keyword evidence="6" id="KW-1185">Reference proteome</keyword>
<gene>
    <name evidence="5" type="ORF">SAMN05216223_118117</name>
</gene>
<dbReference type="InterPro" id="IPR006015">
    <property type="entry name" value="Universal_stress_UspA"/>
</dbReference>
<dbReference type="PANTHER" id="PTHR46268:SF27">
    <property type="entry name" value="UNIVERSAL STRESS PROTEIN RV2623"/>
    <property type="match status" value="1"/>
</dbReference>
<evidence type="ECO:0000313" key="6">
    <source>
        <dbReference type="Proteomes" id="UP000236754"/>
    </source>
</evidence>
<name>A0A1H6DQP1_9ACTN</name>
<feature type="domain" description="UspA" evidence="4">
    <location>
        <begin position="22"/>
        <end position="153"/>
    </location>
</feature>
<organism evidence="5 6">
    <name type="scientific">Actinacidiphila yanglinensis</name>
    <dbReference type="NCBI Taxonomy" id="310779"/>
    <lineage>
        <taxon>Bacteria</taxon>
        <taxon>Bacillati</taxon>
        <taxon>Actinomycetota</taxon>
        <taxon>Actinomycetes</taxon>
        <taxon>Kitasatosporales</taxon>
        <taxon>Streptomycetaceae</taxon>
        <taxon>Actinacidiphila</taxon>
    </lineage>
</organism>
<dbReference type="PRINTS" id="PR01438">
    <property type="entry name" value="UNVRSLSTRESS"/>
</dbReference>
<evidence type="ECO:0000259" key="4">
    <source>
        <dbReference type="Pfam" id="PF00582"/>
    </source>
</evidence>
<proteinExistence type="inferred from homology"/>
<comment type="similarity">
    <text evidence="1">Belongs to the universal stress protein A family.</text>
</comment>
<keyword evidence="3" id="KW-0067">ATP-binding</keyword>